<dbReference type="OrthoDB" id="135105at2"/>
<proteinExistence type="predicted"/>
<dbReference type="InterPro" id="IPR007111">
    <property type="entry name" value="NACHT_NTPase"/>
</dbReference>
<evidence type="ECO:0000313" key="3">
    <source>
        <dbReference type="Proteomes" id="UP000265325"/>
    </source>
</evidence>
<keyword evidence="3" id="KW-1185">Reference proteome</keyword>
<dbReference type="Gene3D" id="2.40.10.10">
    <property type="entry name" value="Trypsin-like serine proteases"/>
    <property type="match status" value="1"/>
</dbReference>
<dbReference type="InterPro" id="IPR009003">
    <property type="entry name" value="Peptidase_S1_PA"/>
</dbReference>
<evidence type="ECO:0000259" key="1">
    <source>
        <dbReference type="PROSITE" id="PS50837"/>
    </source>
</evidence>
<protein>
    <submittedName>
        <fullName evidence="2">ATP-binding protein</fullName>
    </submittedName>
</protein>
<comment type="caution">
    <text evidence="2">The sequence shown here is derived from an EMBL/GenBank/DDBJ whole genome shotgun (WGS) entry which is preliminary data.</text>
</comment>
<dbReference type="AlphaFoldDB" id="A0A2P2GDF2"/>
<dbReference type="Proteomes" id="UP000265325">
    <property type="component" value="Unassembled WGS sequence"/>
</dbReference>
<dbReference type="Pfam" id="PF13365">
    <property type="entry name" value="Trypsin_2"/>
    <property type="match status" value="1"/>
</dbReference>
<dbReference type="SUPFAM" id="SSF52540">
    <property type="entry name" value="P-loop containing nucleoside triphosphate hydrolases"/>
    <property type="match status" value="1"/>
</dbReference>
<accession>A0A2P2GDF2</accession>
<gene>
    <name evidence="2" type="ORF">VO63_33655</name>
</gene>
<dbReference type="PROSITE" id="PS50837">
    <property type="entry name" value="NACHT"/>
    <property type="match status" value="1"/>
</dbReference>
<dbReference type="SUPFAM" id="SSF50494">
    <property type="entry name" value="Trypsin-like serine proteases"/>
    <property type="match status" value="1"/>
</dbReference>
<name>A0A2P2GDF2_STREW</name>
<dbReference type="Pfam" id="PF05729">
    <property type="entry name" value="NACHT"/>
    <property type="match status" value="1"/>
</dbReference>
<dbReference type="PANTHER" id="PTHR46844">
    <property type="entry name" value="SLR5058 PROTEIN"/>
    <property type="match status" value="1"/>
</dbReference>
<organism evidence="2 3">
    <name type="scientific">Streptomyces showdoensis</name>
    <dbReference type="NCBI Taxonomy" id="68268"/>
    <lineage>
        <taxon>Bacteria</taxon>
        <taxon>Bacillati</taxon>
        <taxon>Actinomycetota</taxon>
        <taxon>Actinomycetes</taxon>
        <taxon>Kitasatosporales</taxon>
        <taxon>Streptomycetaceae</taxon>
        <taxon>Streptomyces</taxon>
    </lineage>
</organism>
<dbReference type="RefSeq" id="WP_046911920.1">
    <property type="nucleotide sequence ID" value="NZ_BAAAXG010000026.1"/>
</dbReference>
<dbReference type="Gene3D" id="3.40.50.300">
    <property type="entry name" value="P-loop containing nucleotide triphosphate hydrolases"/>
    <property type="match status" value="1"/>
</dbReference>
<dbReference type="InterPro" id="IPR043504">
    <property type="entry name" value="Peptidase_S1_PA_chymotrypsin"/>
</dbReference>
<evidence type="ECO:0000313" key="2">
    <source>
        <dbReference type="EMBL" id="KKZ69546.1"/>
    </source>
</evidence>
<dbReference type="SUPFAM" id="SSF52047">
    <property type="entry name" value="RNI-like"/>
    <property type="match status" value="1"/>
</dbReference>
<dbReference type="GO" id="GO:0005524">
    <property type="term" value="F:ATP binding"/>
    <property type="evidence" value="ECO:0007669"/>
    <property type="project" value="UniProtKB-KW"/>
</dbReference>
<dbReference type="InterPro" id="IPR027417">
    <property type="entry name" value="P-loop_NTPase"/>
</dbReference>
<feature type="domain" description="NACHT" evidence="1">
    <location>
        <begin position="271"/>
        <end position="607"/>
    </location>
</feature>
<reference evidence="2 3" key="1">
    <citation type="submission" date="2015-05" db="EMBL/GenBank/DDBJ databases">
        <title>Draft Genome assembly of Streptomyces showdoensis.</title>
        <authorList>
            <person name="Thapa K.K."/>
            <person name="Metsa-Ketela M."/>
        </authorList>
    </citation>
    <scope>NUCLEOTIDE SEQUENCE [LARGE SCALE GENOMIC DNA]</scope>
    <source>
        <strain evidence="2 3">ATCC 15227</strain>
    </source>
</reference>
<keyword evidence="2" id="KW-0547">Nucleotide-binding</keyword>
<dbReference type="EMBL" id="LAQS01000088">
    <property type="protein sequence ID" value="KKZ69546.1"/>
    <property type="molecule type" value="Genomic_DNA"/>
</dbReference>
<keyword evidence="2" id="KW-0067">ATP-binding</keyword>
<dbReference type="PANTHER" id="PTHR46844:SF1">
    <property type="entry name" value="SLR5058 PROTEIN"/>
    <property type="match status" value="1"/>
</dbReference>
<sequence>MTADLVFAVLGRQQGSGVLVAPGTVLTSAHVLAGAHSAMVVAPGQDPTRLRVVWSDDTLDAALLQGDTGGTPAPPLGTVITARPIPGCEIIGYPRIQRYDGRKPDLDQYTGTVLPMAGLLRRTLTVELDHPPVTADEDGPSPLAGLSGAPVFAGEKLLGIVRAVPRGRGHQRLECVSLTAVLADDEARQWLPAVTVATTGAHPRDDFYEEEYGEALGAAYRRTKIFGLDELGKRASEWDLDTAYLSLEATSRDREAVPAPRRIDDLLAARPRVLLRGDAGAGKTTLMWWLAAHAAAGTLGPELAELNGLVPFVVPLRSLRARGNGFPSPAELPGVAGLMIDTAPEGWAGRVLAAGRGLLLVDGLDEVTQGDREDAHAWLSGLLARYPATRCVATVRPHAVAADWLGAEDFEELTLLPLRGDDIQAFVAAWHQAARLDAGSGENLADLEHDLAQQFRHNPNLADLARTPLLCAVICALHRQREGFLPENRWELYDSALRMLLGARDERRRIDAPDGIRMTVEEHTQLLQRLAAWLVRVGQTEFTREQAEQRLERDLPGMPRVREQGSTTEILTHLVNRSGLLQERTDEVFQFAHRTFQDFLAAKEFVEDDVLPELLRHAHDQQWHDVLLLAAGHCKRRDLPVLVAGLLEAGSATRKRDLKTTLYVLAALAAQHAAWLDDSLRWRVQRAVKSVVPPRNPEQVTQLARLGEYVLPLLPGPQEASKDNMDMITGLISAIGGTTALPYARAFAEAGEAHRFASNWDTFPPEAFAREVLIHLQDQDLVSAYGSRQLRFLRELPHLKQVLVMGDLPADEIVEALGNRPLRHLSIAINGRLDTLDLLSSLDCSQLRGLLVSNCPLITRLDAIGELRNLRLLTLGNVRDTDGTLDLTPLHGLPEALAIMVSGVPAKSLLGAAALGDRLTVK</sequence>